<keyword evidence="2" id="KW-1185">Reference proteome</keyword>
<evidence type="ECO:0000313" key="2">
    <source>
        <dbReference type="Proteomes" id="UP000566819"/>
    </source>
</evidence>
<dbReference type="EMBL" id="JAAMPI010002368">
    <property type="protein sequence ID" value="KAF4614361.1"/>
    <property type="molecule type" value="Genomic_DNA"/>
</dbReference>
<proteinExistence type="predicted"/>
<reference evidence="1 2" key="1">
    <citation type="submission" date="2020-03" db="EMBL/GenBank/DDBJ databases">
        <title>Draft Genome Sequence of Cudoniella acicularis.</title>
        <authorList>
            <person name="Buettner E."/>
            <person name="Kellner H."/>
        </authorList>
    </citation>
    <scope>NUCLEOTIDE SEQUENCE [LARGE SCALE GENOMIC DNA]</scope>
    <source>
        <strain evidence="1 2">DSM 108380</strain>
    </source>
</reference>
<sequence length="88" mass="8741">MASEGHPIWEIPLNGYTLPVDGTRPSDESKLVGLLVAEGLFVGGVVGDGAVVGVAFAVDEVDDVVDIGWGCGAGSDAANEEGGGGGVW</sequence>
<protein>
    <submittedName>
        <fullName evidence="1">Uncharacterized protein</fullName>
    </submittedName>
</protein>
<accession>A0A8H4QP76</accession>
<dbReference type="AlphaFoldDB" id="A0A8H4QP76"/>
<dbReference type="Proteomes" id="UP000566819">
    <property type="component" value="Unassembled WGS sequence"/>
</dbReference>
<organism evidence="1 2">
    <name type="scientific">Cudoniella acicularis</name>
    <dbReference type="NCBI Taxonomy" id="354080"/>
    <lineage>
        <taxon>Eukaryota</taxon>
        <taxon>Fungi</taxon>
        <taxon>Dikarya</taxon>
        <taxon>Ascomycota</taxon>
        <taxon>Pezizomycotina</taxon>
        <taxon>Leotiomycetes</taxon>
        <taxon>Helotiales</taxon>
        <taxon>Tricladiaceae</taxon>
        <taxon>Cudoniella</taxon>
    </lineage>
</organism>
<name>A0A8H4QP76_9HELO</name>
<comment type="caution">
    <text evidence="1">The sequence shown here is derived from an EMBL/GenBank/DDBJ whole genome shotgun (WGS) entry which is preliminary data.</text>
</comment>
<evidence type="ECO:0000313" key="1">
    <source>
        <dbReference type="EMBL" id="KAF4614361.1"/>
    </source>
</evidence>
<gene>
    <name evidence="1" type="ORF">G7Y89_g15376</name>
</gene>